<dbReference type="AlphaFoldDB" id="A0A484KYQ8"/>
<dbReference type="Pfam" id="PF00406">
    <property type="entry name" value="ADK"/>
    <property type="match status" value="1"/>
</dbReference>
<evidence type="ECO:0000313" key="14">
    <source>
        <dbReference type="EMBL" id="VFQ69504.1"/>
    </source>
</evidence>
<dbReference type="Proteomes" id="UP000595140">
    <property type="component" value="Unassembled WGS sequence"/>
</dbReference>
<keyword evidence="11" id="KW-0067">ATP-binding</keyword>
<evidence type="ECO:0000256" key="13">
    <source>
        <dbReference type="RuleBase" id="RU003330"/>
    </source>
</evidence>
<keyword evidence="9" id="KW-0547">Nucleotide-binding</keyword>
<dbReference type="NCBIfam" id="TIGR01351">
    <property type="entry name" value="adk"/>
    <property type="match status" value="1"/>
</dbReference>
<dbReference type="CDD" id="cd01428">
    <property type="entry name" value="ADK"/>
    <property type="match status" value="1"/>
</dbReference>
<evidence type="ECO:0000313" key="15">
    <source>
        <dbReference type="Proteomes" id="UP000595140"/>
    </source>
</evidence>
<dbReference type="OrthoDB" id="439792at2759"/>
<evidence type="ECO:0000256" key="11">
    <source>
        <dbReference type="ARBA" id="ARBA00022840"/>
    </source>
</evidence>
<dbReference type="PRINTS" id="PR00094">
    <property type="entry name" value="ADENYLTKNASE"/>
</dbReference>
<keyword evidence="15" id="KW-1185">Reference proteome</keyword>
<evidence type="ECO:0000256" key="1">
    <source>
        <dbReference type="ARBA" id="ARBA00000582"/>
    </source>
</evidence>
<keyword evidence="10 13" id="KW-0418">Kinase</keyword>
<keyword evidence="8 13" id="KW-0808">Transferase</keyword>
<name>A0A484KYQ8_9ASTE</name>
<evidence type="ECO:0000256" key="10">
    <source>
        <dbReference type="ARBA" id="ARBA00022777"/>
    </source>
</evidence>
<evidence type="ECO:0000256" key="2">
    <source>
        <dbReference type="ARBA" id="ARBA00004229"/>
    </source>
</evidence>
<dbReference type="SUPFAM" id="SSF52540">
    <property type="entry name" value="P-loop containing nucleoside triphosphate hydrolases"/>
    <property type="match status" value="1"/>
</dbReference>
<dbReference type="PROSITE" id="PS00113">
    <property type="entry name" value="ADENYLATE_KINASE"/>
    <property type="match status" value="1"/>
</dbReference>
<dbReference type="InterPro" id="IPR006259">
    <property type="entry name" value="Adenyl_kin_sub"/>
</dbReference>
<comment type="subcellular location">
    <subcellularLocation>
        <location evidence="2">Plastid</location>
        <location evidence="2">Chloroplast</location>
    </subcellularLocation>
</comment>
<dbReference type="GO" id="GO:0009507">
    <property type="term" value="C:chloroplast"/>
    <property type="evidence" value="ECO:0007669"/>
    <property type="project" value="UniProtKB-SubCell"/>
</dbReference>
<dbReference type="InterPro" id="IPR027417">
    <property type="entry name" value="P-loop_NTPase"/>
</dbReference>
<dbReference type="GO" id="GO:0005524">
    <property type="term" value="F:ATP binding"/>
    <property type="evidence" value="ECO:0007669"/>
    <property type="project" value="UniProtKB-KW"/>
</dbReference>
<dbReference type="InterPro" id="IPR033690">
    <property type="entry name" value="Adenylat_kinase_CS"/>
</dbReference>
<evidence type="ECO:0000256" key="4">
    <source>
        <dbReference type="ARBA" id="ARBA00011245"/>
    </source>
</evidence>
<keyword evidence="6" id="KW-0150">Chloroplast</keyword>
<evidence type="ECO:0000256" key="6">
    <source>
        <dbReference type="ARBA" id="ARBA00022528"/>
    </source>
</evidence>
<evidence type="ECO:0000256" key="12">
    <source>
        <dbReference type="ARBA" id="ARBA00031517"/>
    </source>
</evidence>
<evidence type="ECO:0000256" key="7">
    <source>
        <dbReference type="ARBA" id="ARBA00022640"/>
    </source>
</evidence>
<keyword evidence="7" id="KW-0934">Plastid</keyword>
<gene>
    <name evidence="14" type="ORF">CCAM_LOCUS11280</name>
</gene>
<dbReference type="EMBL" id="OOIL02000791">
    <property type="protein sequence ID" value="VFQ69504.1"/>
    <property type="molecule type" value="Genomic_DNA"/>
</dbReference>
<comment type="catalytic activity">
    <reaction evidence="1">
        <text>AMP + ATP = 2 ADP</text>
        <dbReference type="Rhea" id="RHEA:12973"/>
        <dbReference type="ChEBI" id="CHEBI:30616"/>
        <dbReference type="ChEBI" id="CHEBI:456215"/>
        <dbReference type="ChEBI" id="CHEBI:456216"/>
        <dbReference type="EC" id="2.7.4.3"/>
    </reaction>
</comment>
<proteinExistence type="inferred from homology"/>
<dbReference type="InterPro" id="IPR000850">
    <property type="entry name" value="Adenylat/UMP-CMP_kin"/>
</dbReference>
<dbReference type="PANTHER" id="PTHR23359">
    <property type="entry name" value="NUCLEOTIDE KINASE"/>
    <property type="match status" value="1"/>
</dbReference>
<dbReference type="Gene3D" id="3.40.50.300">
    <property type="entry name" value="P-loop containing nucleotide triphosphate hydrolases"/>
    <property type="match status" value="1"/>
</dbReference>
<organism evidence="14 15">
    <name type="scientific">Cuscuta campestris</name>
    <dbReference type="NCBI Taxonomy" id="132261"/>
    <lineage>
        <taxon>Eukaryota</taxon>
        <taxon>Viridiplantae</taxon>
        <taxon>Streptophyta</taxon>
        <taxon>Embryophyta</taxon>
        <taxon>Tracheophyta</taxon>
        <taxon>Spermatophyta</taxon>
        <taxon>Magnoliopsida</taxon>
        <taxon>eudicotyledons</taxon>
        <taxon>Gunneridae</taxon>
        <taxon>Pentapetalae</taxon>
        <taxon>asterids</taxon>
        <taxon>lamiids</taxon>
        <taxon>Solanales</taxon>
        <taxon>Convolvulaceae</taxon>
        <taxon>Cuscuteae</taxon>
        <taxon>Cuscuta</taxon>
        <taxon>Cuscuta subgen. Grammica</taxon>
        <taxon>Cuscuta sect. Cleistogrammica</taxon>
    </lineage>
</organism>
<dbReference type="FunFam" id="3.40.50.300:FF:001694">
    <property type="entry name" value="Adenylate kinase, chloroplastic"/>
    <property type="match status" value="1"/>
</dbReference>
<accession>A0A484KYQ8</accession>
<dbReference type="HAMAP" id="MF_00235">
    <property type="entry name" value="Adenylate_kinase_Adk"/>
    <property type="match status" value="1"/>
</dbReference>
<dbReference type="EC" id="2.7.4.3" evidence="5"/>
<reference evidence="14 15" key="1">
    <citation type="submission" date="2018-04" db="EMBL/GenBank/DDBJ databases">
        <authorList>
            <person name="Vogel A."/>
        </authorList>
    </citation>
    <scope>NUCLEOTIDE SEQUENCE [LARGE SCALE GENOMIC DNA]</scope>
</reference>
<evidence type="ECO:0000256" key="5">
    <source>
        <dbReference type="ARBA" id="ARBA00012955"/>
    </source>
</evidence>
<protein>
    <recommendedName>
        <fullName evidence="5">adenylate kinase</fullName>
        <ecNumber evidence="5">2.7.4.3</ecNumber>
    </recommendedName>
    <alternativeName>
        <fullName evidence="12">ATP:AMP phosphotransferase</fullName>
    </alternativeName>
</protein>
<evidence type="ECO:0000256" key="9">
    <source>
        <dbReference type="ARBA" id="ARBA00022741"/>
    </source>
</evidence>
<comment type="subunit">
    <text evidence="4">Monomer.</text>
</comment>
<comment type="similarity">
    <text evidence="3 13">Belongs to the adenylate kinase family.</text>
</comment>
<evidence type="ECO:0000256" key="8">
    <source>
        <dbReference type="ARBA" id="ARBA00022679"/>
    </source>
</evidence>
<dbReference type="GO" id="GO:0004017">
    <property type="term" value="F:AMP kinase activity"/>
    <property type="evidence" value="ECO:0007669"/>
    <property type="project" value="UniProtKB-EC"/>
</dbReference>
<sequence>MAACSFCFASFNASSSTNPISSFSSPLHPIPQLRITHAPSISKPTALHLDHIQLRPRPRHRRGASQRCTPSRLAWQKNTPSFLVAASANKAEPLRIVISGAPASGKGTQCELISKKYDLVHISAGDLLRAEISSGTANGTRAKEYMEKGQLVPDEVVVMMVKERLMQPDSQEKGWLLDGYPRSLSQATALKEFGFQPDLFIVLEVQEQVLVERVIGRRLDQVTGKIYHLKYAPPETDEIAARLTQRFDDTEEKVKLRLQTHNENVNAVLSMYEDICFKVDGSASKAEVFDVIDNALTKLLQQKQSKLGPVAAVHK</sequence>
<evidence type="ECO:0000256" key="3">
    <source>
        <dbReference type="ARBA" id="ARBA00007220"/>
    </source>
</evidence>